<dbReference type="OrthoDB" id="7406594at2"/>
<evidence type="ECO:0000313" key="1">
    <source>
        <dbReference type="EMBL" id="RXR26460.1"/>
    </source>
</evidence>
<dbReference type="RefSeq" id="WP_129405001.1">
    <property type="nucleotide sequence ID" value="NZ_SBKP01000015.1"/>
</dbReference>
<accession>A0A4Q1KDQ2</accession>
<name>A0A4Q1KDQ2_9SPHN</name>
<keyword evidence="2" id="KW-1185">Reference proteome</keyword>
<dbReference type="AlphaFoldDB" id="A0A4Q1KDQ2"/>
<dbReference type="EMBL" id="SBKP01000015">
    <property type="protein sequence ID" value="RXR26460.1"/>
    <property type="molecule type" value="Genomic_DNA"/>
</dbReference>
<dbReference type="Proteomes" id="UP000290958">
    <property type="component" value="Unassembled WGS sequence"/>
</dbReference>
<evidence type="ECO:0000313" key="2">
    <source>
        <dbReference type="Proteomes" id="UP000290958"/>
    </source>
</evidence>
<proteinExistence type="predicted"/>
<reference evidence="2" key="1">
    <citation type="submission" date="2019-01" db="EMBL/GenBank/DDBJ databases">
        <title>Cytophagaceae bacterium strain CAR-16.</title>
        <authorList>
            <person name="Chen W.-M."/>
        </authorList>
    </citation>
    <scope>NUCLEOTIDE SEQUENCE [LARGE SCALE GENOMIC DNA]</scope>
    <source>
        <strain evidence="2">CHR27</strain>
    </source>
</reference>
<protein>
    <submittedName>
        <fullName evidence="1">Uncharacterized protein</fullName>
    </submittedName>
</protein>
<gene>
    <name evidence="1" type="ORF">EQG66_12855</name>
</gene>
<comment type="caution">
    <text evidence="1">The sequence shown here is derived from an EMBL/GenBank/DDBJ whole genome shotgun (WGS) entry which is preliminary data.</text>
</comment>
<organism evidence="1 2">
    <name type="scientific">Sphingobium fluviale</name>
    <dbReference type="NCBI Taxonomy" id="2506423"/>
    <lineage>
        <taxon>Bacteria</taxon>
        <taxon>Pseudomonadati</taxon>
        <taxon>Pseudomonadota</taxon>
        <taxon>Alphaproteobacteria</taxon>
        <taxon>Sphingomonadales</taxon>
        <taxon>Sphingomonadaceae</taxon>
        <taxon>Sphingobium</taxon>
    </lineage>
</organism>
<sequence>MVSYADVADLATEAPIIAKARIASVKSVEIKGDTPSLPTRSYHNITVRIDSLIRGEGGLAPRVSFLAVAGSQRPRSGTTVLLYARPGKQSNHVQLISLHALQPWSVELETVTRAVTSEVLSANPAPAILAVGDAFHVPGTVEGESETQIFLKTTTGAPVSLSIVHRPAEATRWGVSLGEIVDDAAVPPARNTLLWYRLACGLPDTLPASSTRGLAVLDAEATRRDYRFVMESLGRCGRTL</sequence>